<keyword evidence="4" id="KW-1185">Reference proteome</keyword>
<feature type="domain" description="Flavin reductase like" evidence="2">
    <location>
        <begin position="15"/>
        <end position="164"/>
    </location>
</feature>
<dbReference type="Gene3D" id="2.30.110.10">
    <property type="entry name" value="Electron Transport, Fmn-binding Protein, Chain A"/>
    <property type="match status" value="1"/>
</dbReference>
<dbReference type="InterPro" id="IPR050268">
    <property type="entry name" value="NADH-dep_flavin_reductase"/>
</dbReference>
<evidence type="ECO:0000259" key="2">
    <source>
        <dbReference type="SMART" id="SM00903"/>
    </source>
</evidence>
<reference evidence="3 4" key="2">
    <citation type="submission" date="2020-08" db="EMBL/GenBank/DDBJ databases">
        <title>Stappia taiwanensis sp. nov., isolated from a coastal thermal spring.</title>
        <authorList>
            <person name="Kampfer P."/>
        </authorList>
    </citation>
    <scope>NUCLEOTIDE SEQUENCE [LARGE SCALE GENOMIC DNA]</scope>
    <source>
        <strain evidence="3 4">DSM 23284</strain>
    </source>
</reference>
<dbReference type="SUPFAM" id="SSF50475">
    <property type="entry name" value="FMN-binding split barrel"/>
    <property type="match status" value="1"/>
</dbReference>
<dbReference type="PANTHER" id="PTHR30466">
    <property type="entry name" value="FLAVIN REDUCTASE"/>
    <property type="match status" value="1"/>
</dbReference>
<evidence type="ECO:0000313" key="4">
    <source>
        <dbReference type="Proteomes" id="UP000559404"/>
    </source>
</evidence>
<dbReference type="RefSeq" id="WP_181758239.1">
    <property type="nucleotide sequence ID" value="NZ_BMCR01000001.1"/>
</dbReference>
<dbReference type="EMBL" id="JACEON010000001">
    <property type="protein sequence ID" value="MBA4610033.1"/>
    <property type="molecule type" value="Genomic_DNA"/>
</dbReference>
<evidence type="ECO:0000313" key="3">
    <source>
        <dbReference type="EMBL" id="MBA4610033.1"/>
    </source>
</evidence>
<protein>
    <submittedName>
        <fullName evidence="3">Flavin reductase</fullName>
    </submittedName>
</protein>
<evidence type="ECO:0000256" key="1">
    <source>
        <dbReference type="ARBA" id="ARBA00023002"/>
    </source>
</evidence>
<organism evidence="3 4">
    <name type="scientific">Stappia taiwanensis</name>
    <dbReference type="NCBI Taxonomy" id="992267"/>
    <lineage>
        <taxon>Bacteria</taxon>
        <taxon>Pseudomonadati</taxon>
        <taxon>Pseudomonadota</taxon>
        <taxon>Alphaproteobacteria</taxon>
        <taxon>Hyphomicrobiales</taxon>
        <taxon>Stappiaceae</taxon>
        <taxon>Stappia</taxon>
    </lineage>
</organism>
<gene>
    <name evidence="3" type="ORF">H1W37_00105</name>
</gene>
<name>A0A838XSN7_9HYPH</name>
<reference evidence="3 4" key="1">
    <citation type="submission" date="2020-07" db="EMBL/GenBank/DDBJ databases">
        <authorList>
            <person name="Li M."/>
        </authorList>
    </citation>
    <scope>NUCLEOTIDE SEQUENCE [LARGE SCALE GENOMIC DNA]</scope>
    <source>
        <strain evidence="3 4">DSM 23284</strain>
    </source>
</reference>
<dbReference type="InterPro" id="IPR012349">
    <property type="entry name" value="Split_barrel_FMN-bd"/>
</dbReference>
<dbReference type="GO" id="GO:0010181">
    <property type="term" value="F:FMN binding"/>
    <property type="evidence" value="ECO:0007669"/>
    <property type="project" value="InterPro"/>
</dbReference>
<dbReference type="AlphaFoldDB" id="A0A838XSN7"/>
<accession>A0A838XSN7</accession>
<keyword evidence="1" id="KW-0560">Oxidoreductase</keyword>
<comment type="caution">
    <text evidence="3">The sequence shown here is derived from an EMBL/GenBank/DDBJ whole genome shotgun (WGS) entry which is preliminary data.</text>
</comment>
<dbReference type="GO" id="GO:0042602">
    <property type="term" value="F:riboflavin reductase (NADPH) activity"/>
    <property type="evidence" value="ECO:0007669"/>
    <property type="project" value="TreeGrafter"/>
</dbReference>
<dbReference type="PANTHER" id="PTHR30466:SF1">
    <property type="entry name" value="FMN REDUCTASE (NADH) RUTF"/>
    <property type="match status" value="1"/>
</dbReference>
<dbReference type="GO" id="GO:0006208">
    <property type="term" value="P:pyrimidine nucleobase catabolic process"/>
    <property type="evidence" value="ECO:0007669"/>
    <property type="project" value="TreeGrafter"/>
</dbReference>
<dbReference type="InterPro" id="IPR002563">
    <property type="entry name" value="Flavin_Rdtase-like_dom"/>
</dbReference>
<dbReference type="SMART" id="SM00903">
    <property type="entry name" value="Flavin_Reduct"/>
    <property type="match status" value="1"/>
</dbReference>
<proteinExistence type="predicted"/>
<sequence>MQQSHPVSAAFREAFRYHPAGVAVITAQTETGPVALTVSSLISVSADPPVVAFSLSASSSSAAALLTAETMVVHFLRYADQDLARLCATSGAERFGPAEPWEWLETGEPRYSRVATWFRARLYGTLPVDGATIVSAQLLDGQATPGPEDPARETLVYLDRRWHRLHGAVEDAA</sequence>
<dbReference type="Pfam" id="PF01613">
    <property type="entry name" value="Flavin_Reduct"/>
    <property type="match status" value="1"/>
</dbReference>
<dbReference type="Proteomes" id="UP000559404">
    <property type="component" value="Unassembled WGS sequence"/>
</dbReference>